<dbReference type="EMBL" id="BJZV01000023">
    <property type="protein sequence ID" value="GEP11834.1"/>
    <property type="molecule type" value="Genomic_DNA"/>
</dbReference>
<gene>
    <name evidence="1" type="ORF">MGN01_36790</name>
</gene>
<comment type="caution">
    <text evidence="1">The sequence shown here is derived from an EMBL/GenBank/DDBJ whole genome shotgun (WGS) entry which is preliminary data.</text>
</comment>
<organism evidence="1 2">
    <name type="scientific">Methylobacterium gnaphalii</name>
    <dbReference type="NCBI Taxonomy" id="1010610"/>
    <lineage>
        <taxon>Bacteria</taxon>
        <taxon>Pseudomonadati</taxon>
        <taxon>Pseudomonadota</taxon>
        <taxon>Alphaproteobacteria</taxon>
        <taxon>Hyphomicrobiales</taxon>
        <taxon>Methylobacteriaceae</taxon>
        <taxon>Methylobacterium</taxon>
    </lineage>
</organism>
<evidence type="ECO:0000313" key="2">
    <source>
        <dbReference type="Proteomes" id="UP000321750"/>
    </source>
</evidence>
<sequence>MPQRVTVQRVGTTLDLLLFRAYGRRGNTSAMLSSAYALNRGIARRGTVLPLLTPVLLPDLDTSKPATKRAAVNLFGDT</sequence>
<protein>
    <recommendedName>
        <fullName evidence="3">Tail protein X</fullName>
    </recommendedName>
</protein>
<dbReference type="RefSeq" id="WP_147048244.1">
    <property type="nucleotide sequence ID" value="NZ_BJZV01000023.1"/>
</dbReference>
<proteinExistence type="predicted"/>
<reference evidence="1 2" key="1">
    <citation type="submission" date="2019-07" db="EMBL/GenBank/DDBJ databases">
        <title>Whole genome shotgun sequence of Methylobacterium gnaphalii NBRC 107716.</title>
        <authorList>
            <person name="Hosoyama A."/>
            <person name="Uohara A."/>
            <person name="Ohji S."/>
            <person name="Ichikawa N."/>
        </authorList>
    </citation>
    <scope>NUCLEOTIDE SEQUENCE [LARGE SCALE GENOMIC DNA]</scope>
    <source>
        <strain evidence="1 2">NBRC 107716</strain>
    </source>
</reference>
<name>A0A512JPE6_9HYPH</name>
<accession>A0A512JPE6</accession>
<dbReference type="AlphaFoldDB" id="A0A512JPE6"/>
<dbReference type="Proteomes" id="UP000321750">
    <property type="component" value="Unassembled WGS sequence"/>
</dbReference>
<keyword evidence="2" id="KW-1185">Reference proteome</keyword>
<dbReference type="OrthoDB" id="8241931at2"/>
<evidence type="ECO:0008006" key="3">
    <source>
        <dbReference type="Google" id="ProtNLM"/>
    </source>
</evidence>
<dbReference type="InterPro" id="IPR008861">
    <property type="entry name" value="GpX-like"/>
</dbReference>
<evidence type="ECO:0000313" key="1">
    <source>
        <dbReference type="EMBL" id="GEP11834.1"/>
    </source>
</evidence>
<dbReference type="Pfam" id="PF05489">
    <property type="entry name" value="Phage_tail_X"/>
    <property type="match status" value="1"/>
</dbReference>